<dbReference type="SUPFAM" id="SSF51905">
    <property type="entry name" value="FAD/NAD(P)-binding domain"/>
    <property type="match status" value="1"/>
</dbReference>
<keyword evidence="7" id="KW-1185">Reference proteome</keyword>
<protein>
    <submittedName>
        <fullName evidence="6">FAD-dependent oxidoreductase</fullName>
    </submittedName>
</protein>
<evidence type="ECO:0000313" key="6">
    <source>
        <dbReference type="EMBL" id="KHS57737.1"/>
    </source>
</evidence>
<keyword evidence="2" id="KW-0285">Flavoprotein</keyword>
<reference evidence="6 7" key="1">
    <citation type="submission" date="2014-12" db="EMBL/GenBank/DDBJ databases">
        <title>Draft genome sequence of Terrisporobacter sp. 08-306576, isolated from the blood culture of a bacteremia patient.</title>
        <authorList>
            <person name="Lund L.C."/>
            <person name="Sydenham T.V."/>
            <person name="Hogh S.V."/>
            <person name="Skov M.N."/>
            <person name="Kemp M."/>
            <person name="Justesen U.S."/>
        </authorList>
    </citation>
    <scope>NUCLEOTIDE SEQUENCE [LARGE SCALE GENOMIC DNA]</scope>
    <source>
        <strain evidence="6 7">08-306576</strain>
    </source>
</reference>
<feature type="domain" description="RsdA/BaiN/AoA(So)-like Rossmann fold-like" evidence="4">
    <location>
        <begin position="3"/>
        <end position="406"/>
    </location>
</feature>
<dbReference type="PANTHER" id="PTHR42887:SF2">
    <property type="entry name" value="OS12G0638800 PROTEIN"/>
    <property type="match status" value="1"/>
</dbReference>
<evidence type="ECO:0000313" key="7">
    <source>
        <dbReference type="Proteomes" id="UP000031189"/>
    </source>
</evidence>
<dbReference type="InterPro" id="IPR004792">
    <property type="entry name" value="BaiN-like"/>
</dbReference>
<evidence type="ECO:0000259" key="5">
    <source>
        <dbReference type="Pfam" id="PF22780"/>
    </source>
</evidence>
<dbReference type="InterPro" id="IPR055178">
    <property type="entry name" value="RsdA/BaiN/AoA(So)-like_dom"/>
</dbReference>
<dbReference type="AlphaFoldDB" id="A0A0B3W5T8"/>
<dbReference type="InterPro" id="IPR023166">
    <property type="entry name" value="BaiN-like_dom_sf"/>
</dbReference>
<dbReference type="PANTHER" id="PTHR42887">
    <property type="entry name" value="OS12G0638800 PROTEIN"/>
    <property type="match status" value="1"/>
</dbReference>
<evidence type="ECO:0000256" key="3">
    <source>
        <dbReference type="ARBA" id="ARBA00022827"/>
    </source>
</evidence>
<dbReference type="Gene3D" id="2.40.30.10">
    <property type="entry name" value="Translation factors"/>
    <property type="match status" value="1"/>
</dbReference>
<dbReference type="InterPro" id="IPR036188">
    <property type="entry name" value="FAD/NAD-bd_sf"/>
</dbReference>
<dbReference type="NCBIfam" id="TIGR00275">
    <property type="entry name" value="aminoacetone oxidase family FAD-binding enzyme"/>
    <property type="match status" value="1"/>
</dbReference>
<evidence type="ECO:0000256" key="2">
    <source>
        <dbReference type="ARBA" id="ARBA00022630"/>
    </source>
</evidence>
<evidence type="ECO:0000259" key="4">
    <source>
        <dbReference type="Pfam" id="PF03486"/>
    </source>
</evidence>
<dbReference type="Proteomes" id="UP000031189">
    <property type="component" value="Unassembled WGS sequence"/>
</dbReference>
<sequence length="408" mass="45323">MKKVVVIGGGPAGMMAASTAADNGAEVILLEKQHRLGRKLLITGKGRCNITNDCDVEELIENVPTNGKFLYSAFYTFTNYDAITMFNSLGLATKTERGKRVFPESDKALDVVKALEKQVKNKKVKVILNAKVNKIVTKDNKIEKVIYNNNEVIKCDSVILATGGMSYPLTGSTGDGYKFAASLGHTIINPKPSLIGIEVQESFVKDLEKLALRNVAITVFDSKNKKVYDDFGELEFTKYGLDGPIIKSASCRMKDTSKENYKIVLDLKPALDEEKLDKRIIKDFTKYTNKNFENSLDDLLPKKLIPIIIELSEIPRHLKVNQISKKKRLNLVHLLKNITFTVRRYRPIEEAIVTSGGIKVSEINASTMESKIISNLFFAGEIIDVDAYTGGFNLQIAYSTAYLAGTNC</sequence>
<proteinExistence type="predicted"/>
<dbReference type="PRINTS" id="PR00411">
    <property type="entry name" value="PNDRDTASEI"/>
</dbReference>
<dbReference type="PRINTS" id="PR00368">
    <property type="entry name" value="FADPNR"/>
</dbReference>
<dbReference type="Gene3D" id="3.50.50.60">
    <property type="entry name" value="FAD/NAD(P)-binding domain"/>
    <property type="match status" value="1"/>
</dbReference>
<dbReference type="Pfam" id="PF03486">
    <property type="entry name" value="HI0933_like"/>
    <property type="match status" value="1"/>
</dbReference>
<dbReference type="RefSeq" id="WP_039679019.1">
    <property type="nucleotide sequence ID" value="NZ_JAXECK010000012.1"/>
</dbReference>
<dbReference type="SUPFAM" id="SSF160996">
    <property type="entry name" value="HI0933 insert domain-like"/>
    <property type="match status" value="1"/>
</dbReference>
<keyword evidence="3" id="KW-0274">FAD</keyword>
<organism evidence="6 7">
    <name type="scientific">Terrisporobacter othiniensis</name>
    <dbReference type="NCBI Taxonomy" id="1577792"/>
    <lineage>
        <taxon>Bacteria</taxon>
        <taxon>Bacillati</taxon>
        <taxon>Bacillota</taxon>
        <taxon>Clostridia</taxon>
        <taxon>Peptostreptococcales</taxon>
        <taxon>Peptostreptococcaceae</taxon>
        <taxon>Terrisporobacter</taxon>
    </lineage>
</organism>
<gene>
    <name evidence="6" type="ORF">QX51_06095</name>
</gene>
<comment type="caution">
    <text evidence="6">The sequence shown here is derived from an EMBL/GenBank/DDBJ whole genome shotgun (WGS) entry which is preliminary data.</text>
</comment>
<name>A0A0B3W5T8_9FIRM</name>
<dbReference type="OrthoDB" id="9773233at2"/>
<feature type="domain" description="RsdA/BaiN/AoA(So)-like insert" evidence="5">
    <location>
        <begin position="191"/>
        <end position="353"/>
    </location>
</feature>
<dbReference type="InterPro" id="IPR057661">
    <property type="entry name" value="RsdA/BaiN/AoA(So)_Rossmann"/>
</dbReference>
<dbReference type="EMBL" id="JWHR01000064">
    <property type="protein sequence ID" value="KHS57737.1"/>
    <property type="molecule type" value="Genomic_DNA"/>
</dbReference>
<comment type="cofactor">
    <cofactor evidence="1">
        <name>FAD</name>
        <dbReference type="ChEBI" id="CHEBI:57692"/>
    </cofactor>
</comment>
<dbReference type="Pfam" id="PF22780">
    <property type="entry name" value="HI0933_like_1st"/>
    <property type="match status" value="1"/>
</dbReference>
<evidence type="ECO:0000256" key="1">
    <source>
        <dbReference type="ARBA" id="ARBA00001974"/>
    </source>
</evidence>
<dbReference type="STRING" id="1577792.QX51_06095"/>
<accession>A0A0B3W5T8</accession>
<dbReference type="Gene3D" id="1.10.8.260">
    <property type="entry name" value="HI0933 insert domain-like"/>
    <property type="match status" value="1"/>
</dbReference>